<proteinExistence type="predicted"/>
<evidence type="ECO:0000313" key="1">
    <source>
        <dbReference type="EMBL" id="TFY58345.1"/>
    </source>
</evidence>
<sequence length="133" mass="14930">MDASHQLPLFWSQNRFAAFQPRSDCARAMWEEGGRLMEQAKSRMSLERLEGCGRDGSQDQWKESTTGAFVDEVVINSEDLSMIRELSRPDLEALAISLHKKNAVQAQEIILMCQMFYTLLAGTRSLTDGQSGA</sequence>
<dbReference type="EMBL" id="SEKV01000366">
    <property type="protein sequence ID" value="TFY58345.1"/>
    <property type="molecule type" value="Genomic_DNA"/>
</dbReference>
<organism evidence="1 2">
    <name type="scientific">Rhodofomes roseus</name>
    <dbReference type="NCBI Taxonomy" id="34475"/>
    <lineage>
        <taxon>Eukaryota</taxon>
        <taxon>Fungi</taxon>
        <taxon>Dikarya</taxon>
        <taxon>Basidiomycota</taxon>
        <taxon>Agaricomycotina</taxon>
        <taxon>Agaricomycetes</taxon>
        <taxon>Polyporales</taxon>
        <taxon>Rhodofomes</taxon>
    </lineage>
</organism>
<reference evidence="1 2" key="1">
    <citation type="submission" date="2019-01" db="EMBL/GenBank/DDBJ databases">
        <title>Genome sequencing of the rare red list fungi Fomitopsis rosea.</title>
        <authorList>
            <person name="Buettner E."/>
            <person name="Kellner H."/>
        </authorList>
    </citation>
    <scope>NUCLEOTIDE SEQUENCE [LARGE SCALE GENOMIC DNA]</scope>
    <source>
        <strain evidence="1 2">DSM 105464</strain>
    </source>
</reference>
<dbReference type="AlphaFoldDB" id="A0A4Y9Y7K8"/>
<comment type="caution">
    <text evidence="1">The sequence shown here is derived from an EMBL/GenBank/DDBJ whole genome shotgun (WGS) entry which is preliminary data.</text>
</comment>
<accession>A0A4Y9Y7K8</accession>
<dbReference type="Proteomes" id="UP000298390">
    <property type="component" value="Unassembled WGS sequence"/>
</dbReference>
<gene>
    <name evidence="1" type="ORF">EVJ58_g6475</name>
</gene>
<evidence type="ECO:0000313" key="2">
    <source>
        <dbReference type="Proteomes" id="UP000298390"/>
    </source>
</evidence>
<name>A0A4Y9Y7K8_9APHY</name>
<protein>
    <submittedName>
        <fullName evidence="1">Uncharacterized protein</fullName>
    </submittedName>
</protein>